<dbReference type="PIRSF" id="PIRSF017082">
    <property type="entry name" value="YflP"/>
    <property type="match status" value="1"/>
</dbReference>
<dbReference type="AlphaFoldDB" id="A0A1H9HG67"/>
<dbReference type="Gene3D" id="3.40.190.150">
    <property type="entry name" value="Bordetella uptake gene, domain 1"/>
    <property type="match status" value="1"/>
</dbReference>
<dbReference type="CDD" id="cd13578">
    <property type="entry name" value="PBP2_Bug27"/>
    <property type="match status" value="1"/>
</dbReference>
<dbReference type="InterPro" id="IPR042100">
    <property type="entry name" value="Bug_dom1"/>
</dbReference>
<evidence type="ECO:0000256" key="1">
    <source>
        <dbReference type="ARBA" id="ARBA00006987"/>
    </source>
</evidence>
<dbReference type="PANTHER" id="PTHR42928">
    <property type="entry name" value="TRICARBOXYLATE-BINDING PROTEIN"/>
    <property type="match status" value="1"/>
</dbReference>
<dbReference type="SUPFAM" id="SSF53850">
    <property type="entry name" value="Periplasmic binding protein-like II"/>
    <property type="match status" value="1"/>
</dbReference>
<dbReference type="RefSeq" id="WP_177172816.1">
    <property type="nucleotide sequence ID" value="NZ_FOGD01000002.1"/>
</dbReference>
<keyword evidence="2" id="KW-0732">Signal</keyword>
<dbReference type="PANTHER" id="PTHR42928:SF5">
    <property type="entry name" value="BLR1237 PROTEIN"/>
    <property type="match status" value="1"/>
</dbReference>
<feature type="signal peptide" evidence="2">
    <location>
        <begin position="1"/>
        <end position="28"/>
    </location>
</feature>
<feature type="chain" id="PRO_5011611491" evidence="2">
    <location>
        <begin position="29"/>
        <end position="327"/>
    </location>
</feature>
<dbReference type="EMBL" id="FOGD01000002">
    <property type="protein sequence ID" value="SEQ61319.1"/>
    <property type="molecule type" value="Genomic_DNA"/>
</dbReference>
<keyword evidence="4" id="KW-1185">Reference proteome</keyword>
<protein>
    <submittedName>
        <fullName evidence="3">Tripartite-type tricarboxylate transporter, receptor component TctC</fullName>
    </submittedName>
</protein>
<accession>A0A1H9HG67</accession>
<proteinExistence type="inferred from homology"/>
<reference evidence="3 4" key="1">
    <citation type="submission" date="2016-10" db="EMBL/GenBank/DDBJ databases">
        <authorList>
            <person name="de Groot N.N."/>
        </authorList>
    </citation>
    <scope>NUCLEOTIDE SEQUENCE [LARGE SCALE GENOMIC DNA]</scope>
    <source>
        <strain evidence="3 4">ATCC 35958</strain>
    </source>
</reference>
<evidence type="ECO:0000256" key="2">
    <source>
        <dbReference type="SAM" id="SignalP"/>
    </source>
</evidence>
<dbReference type="Proteomes" id="UP000199766">
    <property type="component" value="Unassembled WGS sequence"/>
</dbReference>
<dbReference type="Gene3D" id="3.40.190.10">
    <property type="entry name" value="Periplasmic binding protein-like II"/>
    <property type="match status" value="1"/>
</dbReference>
<organism evidence="3 4">
    <name type="scientific">Giesbergeria anulus</name>
    <dbReference type="NCBI Taxonomy" id="180197"/>
    <lineage>
        <taxon>Bacteria</taxon>
        <taxon>Pseudomonadati</taxon>
        <taxon>Pseudomonadota</taxon>
        <taxon>Betaproteobacteria</taxon>
        <taxon>Burkholderiales</taxon>
        <taxon>Comamonadaceae</taxon>
        <taxon>Giesbergeria</taxon>
    </lineage>
</organism>
<comment type="similarity">
    <text evidence="1">Belongs to the UPF0065 (bug) family.</text>
</comment>
<name>A0A1H9HG67_9BURK</name>
<evidence type="ECO:0000313" key="4">
    <source>
        <dbReference type="Proteomes" id="UP000199766"/>
    </source>
</evidence>
<dbReference type="STRING" id="180197.SAMN02982919_00805"/>
<gene>
    <name evidence="3" type="ORF">SAMN02982919_00805</name>
</gene>
<sequence>MQSSVCSLTRRATVLALASLALAPAVQAQDAWLSKPIVLVSPYAPGGTTDVLARLLAQQLQKRLGQSVIVDNRAGAGGNIGTDFVSKAKPDGHTFLVASSGPIVISGALYPKLPYKPATDFTPVAPLARASFVLAVHEKSGLNSVADVIAKGKEGKLNFGSAGSGTPQHIIGEMFNAATGSHIQHIPYKGSGPVVTDLVGGQIPMAFENPLPIMPQVKAGKVKVLAVTSAQRSATFPQVPTLAESGIKGFDATPWYGLLAPAGLPAAITARMNTEVQAIMNSAETKEKLAALGAEPMAMNPEQFKTMIAADIQKWSAAVKSSGATVD</sequence>
<evidence type="ECO:0000313" key="3">
    <source>
        <dbReference type="EMBL" id="SEQ61319.1"/>
    </source>
</evidence>
<keyword evidence="3" id="KW-0675">Receptor</keyword>
<dbReference type="InterPro" id="IPR005064">
    <property type="entry name" value="BUG"/>
</dbReference>
<dbReference type="Pfam" id="PF03401">
    <property type="entry name" value="TctC"/>
    <property type="match status" value="1"/>
</dbReference>